<evidence type="ECO:0000313" key="3">
    <source>
        <dbReference type="Proteomes" id="UP001605918"/>
    </source>
</evidence>
<dbReference type="Gene3D" id="3.40.50.300">
    <property type="entry name" value="P-loop containing nucleotide triphosphate hydrolases"/>
    <property type="match status" value="2"/>
</dbReference>
<dbReference type="Pfam" id="PF13476">
    <property type="entry name" value="AAA_23"/>
    <property type="match status" value="1"/>
</dbReference>
<protein>
    <submittedName>
        <fullName evidence="2">AAA family ATPase</fullName>
    </submittedName>
</protein>
<dbReference type="SMART" id="SM00382">
    <property type="entry name" value="AAA"/>
    <property type="match status" value="1"/>
</dbReference>
<dbReference type="InterPro" id="IPR027417">
    <property type="entry name" value="P-loop_NTPase"/>
</dbReference>
<comment type="caution">
    <text evidence="2">The sequence shown here is derived from an EMBL/GenBank/DDBJ whole genome shotgun (WGS) entry which is preliminary data.</text>
</comment>
<keyword evidence="3" id="KW-1185">Reference proteome</keyword>
<name>A0ABW7DJJ4_9PSED</name>
<dbReference type="Pfam" id="PF13304">
    <property type="entry name" value="AAA_21"/>
    <property type="match status" value="1"/>
</dbReference>
<dbReference type="RefSeq" id="WP_394508026.1">
    <property type="nucleotide sequence ID" value="NZ_JBIEIL010000013.1"/>
</dbReference>
<organism evidence="2 3">
    <name type="scientific">Pseudomonas retamae</name>
    <dbReference type="NCBI Taxonomy" id="702110"/>
    <lineage>
        <taxon>Bacteria</taxon>
        <taxon>Pseudomonadati</taxon>
        <taxon>Pseudomonadota</taxon>
        <taxon>Gammaproteobacteria</taxon>
        <taxon>Pseudomonadales</taxon>
        <taxon>Pseudomonadaceae</taxon>
        <taxon>Pseudomonas</taxon>
    </lineage>
</organism>
<proteinExistence type="predicted"/>
<evidence type="ECO:0000313" key="2">
    <source>
        <dbReference type="EMBL" id="MFG6207193.1"/>
    </source>
</evidence>
<dbReference type="InterPro" id="IPR038729">
    <property type="entry name" value="Rad50/SbcC_AAA"/>
</dbReference>
<dbReference type="EMBL" id="JBIEIL010000013">
    <property type="protein sequence ID" value="MFG6207193.1"/>
    <property type="molecule type" value="Genomic_DNA"/>
</dbReference>
<feature type="domain" description="AAA+ ATPase" evidence="1">
    <location>
        <begin position="28"/>
        <end position="381"/>
    </location>
</feature>
<dbReference type="PANTHER" id="PTHR32182">
    <property type="entry name" value="DNA REPLICATION AND REPAIR PROTEIN RECF"/>
    <property type="match status" value="1"/>
</dbReference>
<accession>A0ABW7DJJ4</accession>
<dbReference type="SUPFAM" id="SSF52540">
    <property type="entry name" value="P-loop containing nucleoside triphosphate hydrolases"/>
    <property type="match status" value="1"/>
</dbReference>
<reference evidence="2 3" key="1">
    <citation type="submission" date="2024-10" db="EMBL/GenBank/DDBJ databases">
        <title>Whole genome of Pseudomonas sp Strain RB5.</title>
        <authorList>
            <person name="Selami N."/>
        </authorList>
    </citation>
    <scope>NUCLEOTIDE SEQUENCE [LARGE SCALE GENOMIC DNA]</scope>
    <source>
        <strain evidence="2 3">RB5</strain>
    </source>
</reference>
<dbReference type="PANTHER" id="PTHR32182:SF23">
    <property type="entry name" value="ATP BINDING PROTEIN"/>
    <property type="match status" value="1"/>
</dbReference>
<evidence type="ECO:0000259" key="1">
    <source>
        <dbReference type="SMART" id="SM00382"/>
    </source>
</evidence>
<dbReference type="InterPro" id="IPR003959">
    <property type="entry name" value="ATPase_AAA_core"/>
</dbReference>
<sequence>MEIKSVRLSDVGRFEELDIQFAPTSTHRSKITVLMGRNGSGKTTVLKSLNICLSWLIARIRSGTASGMQLPTEDIRNDAPGAVVSIGITDLSHPRASIGDDHRENELFVWGCARSREGRVATAGGAMSEIRLLADHYRTQLTADEGASLPLIAYYPSERRILDISLKTSGKQAVDQFDGYDNRFNGGVDLHDFFGWFREREDSENEDGIPDAILAQIAEKFGSASEVWQTLSNLEGCSRDPQLTAVRSAIAALMPGFTNLRVHRSPHLHMTVEKHGATLNVTQLSQGEKSLFALVGDIARRLTITNPSMDNPLHGNGIILIDEVDLHLHPQWHLNLIARLRETFPNCQFVLTTHSPTVIDQGTDALVHLLDDGEFCEPKKGLEAIAAK</sequence>
<dbReference type="Proteomes" id="UP001605918">
    <property type="component" value="Unassembled WGS sequence"/>
</dbReference>
<dbReference type="CDD" id="cd00267">
    <property type="entry name" value="ABC_ATPase"/>
    <property type="match status" value="1"/>
</dbReference>
<dbReference type="InterPro" id="IPR003593">
    <property type="entry name" value="AAA+_ATPase"/>
</dbReference>
<gene>
    <name evidence="2" type="ORF">ACGSLL_22855</name>
</gene>